<accession>A0AAV3Z4A5</accession>
<gene>
    <name evidence="1" type="ORF">PoB_001591600</name>
</gene>
<dbReference type="Proteomes" id="UP000735302">
    <property type="component" value="Unassembled WGS sequence"/>
</dbReference>
<proteinExistence type="predicted"/>
<evidence type="ECO:0000313" key="1">
    <source>
        <dbReference type="EMBL" id="GFN89410.1"/>
    </source>
</evidence>
<name>A0AAV3Z4A5_9GAST</name>
<dbReference type="AlphaFoldDB" id="A0AAV3Z4A5"/>
<sequence length="136" mass="14399">MEKTVPSDTSLYITSPAKLLACGLGRNRTGATRHSLSSFLRCYVSATKGFIKIILSETAGWSDTAAAAAAAAGNDDLPSIYFLQLRKVANATSKISDVSQRRSVAGPYFCMLLHGSRCNATRQAGARAAMLPLDAL</sequence>
<evidence type="ECO:0000313" key="2">
    <source>
        <dbReference type="Proteomes" id="UP000735302"/>
    </source>
</evidence>
<comment type="caution">
    <text evidence="1">The sequence shown here is derived from an EMBL/GenBank/DDBJ whole genome shotgun (WGS) entry which is preliminary data.</text>
</comment>
<organism evidence="1 2">
    <name type="scientific">Plakobranchus ocellatus</name>
    <dbReference type="NCBI Taxonomy" id="259542"/>
    <lineage>
        <taxon>Eukaryota</taxon>
        <taxon>Metazoa</taxon>
        <taxon>Spiralia</taxon>
        <taxon>Lophotrochozoa</taxon>
        <taxon>Mollusca</taxon>
        <taxon>Gastropoda</taxon>
        <taxon>Heterobranchia</taxon>
        <taxon>Euthyneura</taxon>
        <taxon>Panpulmonata</taxon>
        <taxon>Sacoglossa</taxon>
        <taxon>Placobranchoidea</taxon>
        <taxon>Plakobranchidae</taxon>
        <taxon>Plakobranchus</taxon>
    </lineage>
</organism>
<keyword evidence="2" id="KW-1185">Reference proteome</keyword>
<dbReference type="EMBL" id="BLXT01001932">
    <property type="protein sequence ID" value="GFN89410.1"/>
    <property type="molecule type" value="Genomic_DNA"/>
</dbReference>
<protein>
    <submittedName>
        <fullName evidence="1">Uncharacterized protein</fullName>
    </submittedName>
</protein>
<reference evidence="1 2" key="1">
    <citation type="journal article" date="2021" name="Elife">
        <title>Chloroplast acquisition without the gene transfer in kleptoplastic sea slugs, Plakobranchus ocellatus.</title>
        <authorList>
            <person name="Maeda T."/>
            <person name="Takahashi S."/>
            <person name="Yoshida T."/>
            <person name="Shimamura S."/>
            <person name="Takaki Y."/>
            <person name="Nagai Y."/>
            <person name="Toyoda A."/>
            <person name="Suzuki Y."/>
            <person name="Arimoto A."/>
            <person name="Ishii H."/>
            <person name="Satoh N."/>
            <person name="Nishiyama T."/>
            <person name="Hasebe M."/>
            <person name="Maruyama T."/>
            <person name="Minagawa J."/>
            <person name="Obokata J."/>
            <person name="Shigenobu S."/>
        </authorList>
    </citation>
    <scope>NUCLEOTIDE SEQUENCE [LARGE SCALE GENOMIC DNA]</scope>
</reference>